<evidence type="ECO:0000313" key="1">
    <source>
        <dbReference type="EMBL" id="KAK5689519.1"/>
    </source>
</evidence>
<name>A0AAN7ZXX2_9PEZI</name>
<reference evidence="1" key="1">
    <citation type="submission" date="2023-08" db="EMBL/GenBank/DDBJ databases">
        <title>Black Yeasts Isolated from many extreme environments.</title>
        <authorList>
            <person name="Coleine C."/>
            <person name="Stajich J.E."/>
            <person name="Selbmann L."/>
        </authorList>
    </citation>
    <scope>NUCLEOTIDE SEQUENCE</scope>
    <source>
        <strain evidence="1">CCFEE 5810</strain>
    </source>
</reference>
<dbReference type="EMBL" id="JAVRQU010000031">
    <property type="protein sequence ID" value="KAK5689519.1"/>
    <property type="molecule type" value="Genomic_DNA"/>
</dbReference>
<dbReference type="Proteomes" id="UP001310594">
    <property type="component" value="Unassembled WGS sequence"/>
</dbReference>
<evidence type="ECO:0008006" key="3">
    <source>
        <dbReference type="Google" id="ProtNLM"/>
    </source>
</evidence>
<dbReference type="AlphaFoldDB" id="A0AAN7ZXX2"/>
<comment type="caution">
    <text evidence="1">The sequence shown here is derived from an EMBL/GenBank/DDBJ whole genome shotgun (WGS) entry which is preliminary data.</text>
</comment>
<gene>
    <name evidence="1" type="ORF">LTR97_012859</name>
</gene>
<organism evidence="1 2">
    <name type="scientific">Elasticomyces elasticus</name>
    <dbReference type="NCBI Taxonomy" id="574655"/>
    <lineage>
        <taxon>Eukaryota</taxon>
        <taxon>Fungi</taxon>
        <taxon>Dikarya</taxon>
        <taxon>Ascomycota</taxon>
        <taxon>Pezizomycotina</taxon>
        <taxon>Dothideomycetes</taxon>
        <taxon>Dothideomycetidae</taxon>
        <taxon>Mycosphaerellales</taxon>
        <taxon>Teratosphaeriaceae</taxon>
        <taxon>Elasticomyces</taxon>
    </lineage>
</organism>
<evidence type="ECO:0000313" key="2">
    <source>
        <dbReference type="Proteomes" id="UP001310594"/>
    </source>
</evidence>
<proteinExistence type="predicted"/>
<accession>A0AAN7ZXX2</accession>
<sequence>MASQISDLPTDAVSVIMGFLDMQGLRNFRRVNRWAENEAFHTFAFRGYNEVKVRGYRDAIARLTKVVNDSPRFATSIKSLRIVFESTDRVELQQALRAERKWPPLSKIHQKEPTVSSLMAALPILKKLILEKMDSNSFAWHWKDTSQATVVPKAAQEVISKANLLKQETPSAPKLAISVLNLRGCFLTTVDMECLLSMFGTTVSGMCLHDVGLKRFGWKQTLNTIMNDLVHLEDLEITTVARPMNDFPSLNIWWEKERFVKAIRGERGIAVVPGQDHHIRMKGKDAVKLGLETIVDHMYGGKGRFSF</sequence>
<protein>
    <recommendedName>
        <fullName evidence="3">F-box domain-containing protein</fullName>
    </recommendedName>
</protein>